<dbReference type="Proteomes" id="UP000474024">
    <property type="component" value="Unassembled WGS sequence"/>
</dbReference>
<evidence type="ECO:0008006" key="5">
    <source>
        <dbReference type="Google" id="ProtNLM"/>
    </source>
</evidence>
<accession>A0A6L5YUF7</accession>
<feature type="compositionally biased region" description="Basic and acidic residues" evidence="1">
    <location>
        <begin position="47"/>
        <end position="59"/>
    </location>
</feature>
<evidence type="ECO:0000256" key="2">
    <source>
        <dbReference type="SAM" id="SignalP"/>
    </source>
</evidence>
<organism evidence="3 4">
    <name type="scientific">Roseburia porci</name>
    <dbReference type="NCBI Taxonomy" id="2605790"/>
    <lineage>
        <taxon>Bacteria</taxon>
        <taxon>Bacillati</taxon>
        <taxon>Bacillota</taxon>
        <taxon>Clostridia</taxon>
        <taxon>Lachnospirales</taxon>
        <taxon>Lachnospiraceae</taxon>
        <taxon>Roseburia</taxon>
    </lineage>
</organism>
<feature type="region of interest" description="Disordered" evidence="1">
    <location>
        <begin position="36"/>
        <end position="72"/>
    </location>
</feature>
<feature type="signal peptide" evidence="2">
    <location>
        <begin position="1"/>
        <end position="24"/>
    </location>
</feature>
<protein>
    <recommendedName>
        <fullName evidence="5">Lipoprotein</fullName>
    </recommendedName>
</protein>
<keyword evidence="4" id="KW-1185">Reference proteome</keyword>
<keyword evidence="2" id="KW-0732">Signal</keyword>
<comment type="caution">
    <text evidence="3">The sequence shown here is derived from an EMBL/GenBank/DDBJ whole genome shotgun (WGS) entry which is preliminary data.</text>
</comment>
<dbReference type="PROSITE" id="PS51257">
    <property type="entry name" value="PROKAR_LIPOPROTEIN"/>
    <property type="match status" value="1"/>
</dbReference>
<evidence type="ECO:0000313" key="4">
    <source>
        <dbReference type="Proteomes" id="UP000474024"/>
    </source>
</evidence>
<gene>
    <name evidence="3" type="ORF">FYJ75_13695</name>
</gene>
<name>A0A6L5YUF7_9FIRM</name>
<reference evidence="3 4" key="1">
    <citation type="submission" date="2019-08" db="EMBL/GenBank/DDBJ databases">
        <title>In-depth cultivation of the pig gut microbiome towards novel bacterial diversity and tailored functional studies.</title>
        <authorList>
            <person name="Wylensek D."/>
            <person name="Hitch T.C.A."/>
            <person name="Clavel T."/>
        </authorList>
    </citation>
    <scope>NUCLEOTIDE SEQUENCE [LARGE SCALE GENOMIC DNA]</scope>
    <source>
        <strain evidence="3 4">MUC/MUC-530-WT-4D</strain>
    </source>
</reference>
<feature type="chain" id="PRO_5026994941" description="Lipoprotein" evidence="2">
    <location>
        <begin position="25"/>
        <end position="185"/>
    </location>
</feature>
<dbReference type="AlphaFoldDB" id="A0A6L5YUF7"/>
<proteinExistence type="predicted"/>
<evidence type="ECO:0000313" key="3">
    <source>
        <dbReference type="EMBL" id="MST76025.1"/>
    </source>
</evidence>
<sequence length="185" mass="21230">MEILTKGSILVLCMVLLMGCGTDAEDNGDAKTQNIEHQIQGPTLENTQKEEQETEENQKTQENQPEDSSVDYDLTQMGSDMVYATVYQMMMTPEQYEGKTFRIQGSFHAEYYEPTQKYYEYCIIKDAMACCAQGLEFVWGDGTHTYPDEYPAENEEIMVEGTFETYTEEGDTHLYCRLSDAELIF</sequence>
<dbReference type="EMBL" id="VUNI01000036">
    <property type="protein sequence ID" value="MST76025.1"/>
    <property type="molecule type" value="Genomic_DNA"/>
</dbReference>
<evidence type="ECO:0000256" key="1">
    <source>
        <dbReference type="SAM" id="MobiDB-lite"/>
    </source>
</evidence>